<dbReference type="PROSITE" id="PS51181">
    <property type="entry name" value="PPASE_TENSIN"/>
    <property type="match status" value="1"/>
</dbReference>
<dbReference type="GO" id="GO:0051896">
    <property type="term" value="P:regulation of phosphatidylinositol 3-kinase/protein kinase B signal transduction"/>
    <property type="evidence" value="ECO:0007669"/>
    <property type="project" value="TreeGrafter"/>
</dbReference>
<dbReference type="GO" id="GO:0046856">
    <property type="term" value="P:phosphatidylinositol dephosphorylation"/>
    <property type="evidence" value="ECO:0007669"/>
    <property type="project" value="TreeGrafter"/>
</dbReference>
<dbReference type="InterPro" id="IPR029023">
    <property type="entry name" value="Tensin_phosphatase"/>
</dbReference>
<dbReference type="GO" id="GO:0042995">
    <property type="term" value="C:cell projection"/>
    <property type="evidence" value="ECO:0007669"/>
    <property type="project" value="TreeGrafter"/>
</dbReference>
<dbReference type="InterPro" id="IPR029021">
    <property type="entry name" value="Prot-tyrosine_phosphatase-like"/>
</dbReference>
<name>A0AB34PLI0_CANAX</name>
<dbReference type="Proteomes" id="UP000030161">
    <property type="component" value="Unassembled WGS sequence"/>
</dbReference>
<dbReference type="EC" id="3.1.3.67" evidence="1"/>
<protein>
    <recommendedName>
        <fullName evidence="1">phosphatidylinositol-3,4,5-trisphosphate 3-phosphatase</fullName>
        <ecNumber evidence="1">3.1.3.67</ecNumber>
    </recommendedName>
</protein>
<dbReference type="PANTHER" id="PTHR12305">
    <property type="entry name" value="PHOSPHATASE WITH HOMOLOGY TO TENSIN"/>
    <property type="match status" value="1"/>
</dbReference>
<dbReference type="GO" id="GO:0005886">
    <property type="term" value="C:plasma membrane"/>
    <property type="evidence" value="ECO:0007669"/>
    <property type="project" value="TreeGrafter"/>
</dbReference>
<dbReference type="GO" id="GO:0005829">
    <property type="term" value="C:cytosol"/>
    <property type="evidence" value="ECO:0007669"/>
    <property type="project" value="TreeGrafter"/>
</dbReference>
<feature type="domain" description="Phosphatase tensin-type" evidence="4">
    <location>
        <begin position="19"/>
        <end position="208"/>
    </location>
</feature>
<accession>A0AB34PLI0</accession>
<dbReference type="GO" id="GO:0004725">
    <property type="term" value="F:protein tyrosine phosphatase activity"/>
    <property type="evidence" value="ECO:0007669"/>
    <property type="project" value="TreeGrafter"/>
</dbReference>
<evidence type="ECO:0000313" key="5">
    <source>
        <dbReference type="EMBL" id="KGR05226.1"/>
    </source>
</evidence>
<gene>
    <name evidence="5" type="ORF">MG3_05221</name>
</gene>
<feature type="domain" description="Tyrosine specific protein phosphatases" evidence="3">
    <location>
        <begin position="109"/>
        <end position="183"/>
    </location>
</feature>
<dbReference type="GO" id="GO:0005634">
    <property type="term" value="C:nucleus"/>
    <property type="evidence" value="ECO:0007669"/>
    <property type="project" value="TreeGrafter"/>
</dbReference>
<dbReference type="InterPro" id="IPR051281">
    <property type="entry name" value="Dual-spec_lipid-protein_phosph"/>
</dbReference>
<evidence type="ECO:0000256" key="2">
    <source>
        <dbReference type="ARBA" id="ARBA00022801"/>
    </source>
</evidence>
<dbReference type="InterPro" id="IPR057023">
    <property type="entry name" value="PTP-SAK"/>
</dbReference>
<dbReference type="PROSITE" id="PS50056">
    <property type="entry name" value="TYR_PHOSPHATASE_2"/>
    <property type="match status" value="1"/>
</dbReference>
<sequence length="386" mass="45278">MLFIKSLIRSIIASPKNQYYDSSTNLKLDLSYITPQLIVTSAPVTNYIESWYRYPLNDLLQFLNSNYGSNWHIFNFRGESPGYDDSLVYRKVSHYPFPDHYPPTMNIIINCIDEIDNLLQVFGDKTNVVAVLHCKAGKGRSGTLCCAYLIYQKYHKYHQSHSNKSFTLEDILLIYTTKRMNYLIGGEGISIISQKRYLQYWYDYIHNKQLRESYINWLNIMKFINLKIIRIGGLKLSNIDYLNISISTYITKIETDTSGNSNNRSNTIVKELIQLTNENCDIDNHDDGHDDYWITYNIHDLKIFQLEDIMIGIQSWSYIWFNIFFESFKSNGHGHGHHNNNKVLFNWDDDIDGFKGFKQKGIKLFNEIELQWDVIITTKSTDIYAN</sequence>
<organism evidence="5 6">
    <name type="scientific">Candida albicans P78048</name>
    <dbReference type="NCBI Taxonomy" id="1094989"/>
    <lineage>
        <taxon>Eukaryota</taxon>
        <taxon>Fungi</taxon>
        <taxon>Dikarya</taxon>
        <taxon>Ascomycota</taxon>
        <taxon>Saccharomycotina</taxon>
        <taxon>Pichiomycetes</taxon>
        <taxon>Debaryomycetaceae</taxon>
        <taxon>Candida/Lodderomyces clade</taxon>
        <taxon>Candida</taxon>
    </lineage>
</organism>
<evidence type="ECO:0000313" key="6">
    <source>
        <dbReference type="Proteomes" id="UP000030161"/>
    </source>
</evidence>
<dbReference type="InterPro" id="IPR003595">
    <property type="entry name" value="Tyr_Pase_cat"/>
</dbReference>
<dbReference type="SUPFAM" id="SSF52799">
    <property type="entry name" value="(Phosphotyrosine protein) phosphatases II"/>
    <property type="match status" value="1"/>
</dbReference>
<reference evidence="5 6" key="1">
    <citation type="submission" date="2013-12" db="EMBL/GenBank/DDBJ databases">
        <title>The Genome Sequence of Candida albicans P78048.</title>
        <authorList>
            <consortium name="The Broad Institute Genome Sequencing Platform"/>
            <consortium name="The Broad Institute Genome Sequencing Center for Infectious Disease"/>
            <person name="Cuomo C."/>
            <person name="Bennett R."/>
            <person name="Hirakawa M."/>
            <person name="Noverr M."/>
            <person name="Mitchell A."/>
            <person name="Young S.K."/>
            <person name="Zeng Q."/>
            <person name="Gargeya S."/>
            <person name="Fitzgerald M."/>
            <person name="Abouelleil A."/>
            <person name="Alvarado L."/>
            <person name="Berlin A.M."/>
            <person name="Chapman S.B."/>
            <person name="Dewar J."/>
            <person name="Goldberg J."/>
            <person name="Griggs A."/>
            <person name="Gujja S."/>
            <person name="Hansen M."/>
            <person name="Howarth C."/>
            <person name="Imamovic A."/>
            <person name="Larimer J."/>
            <person name="McCowan C."/>
            <person name="Murphy C."/>
            <person name="Pearson M."/>
            <person name="Priest M."/>
            <person name="Roberts A."/>
            <person name="Saif S."/>
            <person name="Shea T."/>
            <person name="Sykes S."/>
            <person name="Wortman J."/>
            <person name="Nusbaum C."/>
            <person name="Birren B."/>
        </authorList>
    </citation>
    <scope>NUCLEOTIDE SEQUENCE [LARGE SCALE GENOMIC DNA]</scope>
    <source>
        <strain evidence="5 6">P78048</strain>
    </source>
</reference>
<dbReference type="InterPro" id="IPR016130">
    <property type="entry name" value="Tyr_Pase_AS"/>
</dbReference>
<comment type="caution">
    <text evidence="5">The sequence shown here is derived from an EMBL/GenBank/DDBJ whole genome shotgun (WGS) entry which is preliminary data.</text>
</comment>
<dbReference type="AlphaFoldDB" id="A0AB34PLI0"/>
<dbReference type="InterPro" id="IPR000387">
    <property type="entry name" value="Tyr_Pase_dom"/>
</dbReference>
<keyword evidence="2" id="KW-0378">Hydrolase</keyword>
<dbReference type="SMR" id="A0AB34PLI0"/>
<dbReference type="GO" id="GO:0016314">
    <property type="term" value="F:phosphatidylinositol-3,4,5-trisphosphate 3-phosphatase activity"/>
    <property type="evidence" value="ECO:0007669"/>
    <property type="project" value="UniProtKB-EC"/>
</dbReference>
<evidence type="ECO:0000259" key="3">
    <source>
        <dbReference type="PROSITE" id="PS50056"/>
    </source>
</evidence>
<evidence type="ECO:0000259" key="4">
    <source>
        <dbReference type="PROSITE" id="PS51181"/>
    </source>
</evidence>
<evidence type="ECO:0000256" key="1">
    <source>
        <dbReference type="ARBA" id="ARBA00013015"/>
    </source>
</evidence>
<dbReference type="SMART" id="SM00404">
    <property type="entry name" value="PTPc_motif"/>
    <property type="match status" value="1"/>
</dbReference>
<dbReference type="Pfam" id="PF22784">
    <property type="entry name" value="PTP-SAK"/>
    <property type="match status" value="1"/>
</dbReference>
<dbReference type="Gene3D" id="3.90.190.10">
    <property type="entry name" value="Protein tyrosine phosphatase superfamily"/>
    <property type="match status" value="1"/>
</dbReference>
<dbReference type="CDD" id="cd14497">
    <property type="entry name" value="PTP_PTEN-like"/>
    <property type="match status" value="1"/>
</dbReference>
<dbReference type="PROSITE" id="PS00383">
    <property type="entry name" value="TYR_PHOSPHATASE_1"/>
    <property type="match status" value="1"/>
</dbReference>
<dbReference type="GO" id="GO:0043491">
    <property type="term" value="P:phosphatidylinositol 3-kinase/protein kinase B signal transduction"/>
    <property type="evidence" value="ECO:0007669"/>
    <property type="project" value="TreeGrafter"/>
</dbReference>
<dbReference type="PANTHER" id="PTHR12305:SF81">
    <property type="entry name" value="PHOSPHATIDYLINOSITOL 3,4,5-TRISPHOSPHATE 3-PHOSPHATASE AND DUAL-SPECIFICITY PROTEIN PHOSPHATASE PTEN"/>
    <property type="match status" value="1"/>
</dbReference>
<dbReference type="EMBL" id="AJIX01000040">
    <property type="protein sequence ID" value="KGR05226.1"/>
    <property type="molecule type" value="Genomic_DNA"/>
</dbReference>
<proteinExistence type="predicted"/>